<accession>A0ACB8FXM5</accession>
<evidence type="ECO:0000313" key="2">
    <source>
        <dbReference type="Proteomes" id="UP000827872"/>
    </source>
</evidence>
<reference evidence="1" key="1">
    <citation type="submission" date="2021-08" db="EMBL/GenBank/DDBJ databases">
        <title>The first chromosome-level gecko genome reveals the dynamic sex chromosomes of Neotropical dwarf geckos (Sphaerodactylidae: Sphaerodactylus).</title>
        <authorList>
            <person name="Pinto B.J."/>
            <person name="Keating S.E."/>
            <person name="Gamble T."/>
        </authorList>
    </citation>
    <scope>NUCLEOTIDE SEQUENCE</scope>
    <source>
        <strain evidence="1">TG3544</strain>
    </source>
</reference>
<dbReference type="EMBL" id="CM037626">
    <property type="protein sequence ID" value="KAH8011866.1"/>
    <property type="molecule type" value="Genomic_DNA"/>
</dbReference>
<sequence length="117" mass="12421">MAGDAHSAAPFLSLDVAGGGSQGLIREHQVKSLPSDFPKGLEWGWLWNGHRFHHVSSPWPLSIERLAVGRSSQLGPGPGPLGDANPKLGKPEDTPKSPPRSNAKGSPSLRDFQGQVD</sequence>
<keyword evidence="2" id="KW-1185">Reference proteome</keyword>
<proteinExistence type="predicted"/>
<organism evidence="1 2">
    <name type="scientific">Sphaerodactylus townsendi</name>
    <dbReference type="NCBI Taxonomy" id="933632"/>
    <lineage>
        <taxon>Eukaryota</taxon>
        <taxon>Metazoa</taxon>
        <taxon>Chordata</taxon>
        <taxon>Craniata</taxon>
        <taxon>Vertebrata</taxon>
        <taxon>Euteleostomi</taxon>
        <taxon>Lepidosauria</taxon>
        <taxon>Squamata</taxon>
        <taxon>Bifurcata</taxon>
        <taxon>Gekkota</taxon>
        <taxon>Sphaerodactylidae</taxon>
        <taxon>Sphaerodactylus</taxon>
    </lineage>
</organism>
<dbReference type="Proteomes" id="UP000827872">
    <property type="component" value="Linkage Group LG13"/>
</dbReference>
<name>A0ACB8FXM5_9SAUR</name>
<protein>
    <submittedName>
        <fullName evidence="1">Uncharacterized protein</fullName>
    </submittedName>
</protein>
<evidence type="ECO:0000313" key="1">
    <source>
        <dbReference type="EMBL" id="KAH8011866.1"/>
    </source>
</evidence>
<comment type="caution">
    <text evidence="1">The sequence shown here is derived from an EMBL/GenBank/DDBJ whole genome shotgun (WGS) entry which is preliminary data.</text>
</comment>
<gene>
    <name evidence="1" type="ORF">K3G42_011749</name>
</gene>